<name>A0ABX8N136_9PSED</name>
<reference evidence="1" key="1">
    <citation type="journal article" date="2021" name="Microorganisms">
        <title>The Ever-Expanding Pseudomonas Genus: Description of 43 New Species and Partition of the Pseudomonas putida Group.</title>
        <authorList>
            <person name="Girard L."/>
            <person name="Lood C."/>
            <person name="Hofte M."/>
            <person name="Vandamme P."/>
            <person name="Rokni-Zadeh H."/>
            <person name="van Noort V."/>
            <person name="Lavigne R."/>
            <person name="De Mot R."/>
        </authorList>
    </citation>
    <scope>NUCLEOTIDE SEQUENCE</scope>
    <source>
        <strain evidence="1">COW40</strain>
    </source>
</reference>
<protein>
    <submittedName>
        <fullName evidence="1">Uncharacterized protein</fullName>
    </submittedName>
</protein>
<keyword evidence="2" id="KW-1185">Reference proteome</keyword>
<dbReference type="RefSeq" id="WP_217839269.1">
    <property type="nucleotide sequence ID" value="NZ_CP077076.1"/>
</dbReference>
<proteinExistence type="predicted"/>
<evidence type="ECO:0000313" key="2">
    <source>
        <dbReference type="Proteomes" id="UP001046350"/>
    </source>
</evidence>
<evidence type="ECO:0000313" key="1">
    <source>
        <dbReference type="EMBL" id="QXH49652.1"/>
    </source>
</evidence>
<dbReference type="EMBL" id="CP077076">
    <property type="protein sequence ID" value="QXH49652.1"/>
    <property type="molecule type" value="Genomic_DNA"/>
</dbReference>
<gene>
    <name evidence="1" type="ORF">KSS94_17055</name>
</gene>
<accession>A0ABX8N136</accession>
<sequence length="159" mass="16981">MTEAQHFPKQPSPLGTVLLTSYDHFAHENIIAHAQAAQALLHGGQIAASVDDARHHLHTLTLLLSDAPEEPLLSASAAQKGSVLGLVALGYLITHSGFAAKAREIVGNGQGVMLLNITGEGDELLAHPQLFETWESYTAYLQPLLASGEVAYERMSSFS</sequence>
<dbReference type="Proteomes" id="UP001046350">
    <property type="component" value="Chromosome"/>
</dbReference>
<organism evidence="1 2">
    <name type="scientific">Pseudomonas fakonensis</name>
    <dbReference type="NCBI Taxonomy" id="2842355"/>
    <lineage>
        <taxon>Bacteria</taxon>
        <taxon>Pseudomonadati</taxon>
        <taxon>Pseudomonadota</taxon>
        <taxon>Gammaproteobacteria</taxon>
        <taxon>Pseudomonadales</taxon>
        <taxon>Pseudomonadaceae</taxon>
        <taxon>Pseudomonas</taxon>
    </lineage>
</organism>